<gene>
    <name evidence="2" type="ORF">E1267_30105</name>
</gene>
<feature type="compositionally biased region" description="Low complexity" evidence="1">
    <location>
        <begin position="216"/>
        <end position="225"/>
    </location>
</feature>
<proteinExistence type="predicted"/>
<feature type="compositionally biased region" description="Basic and acidic residues" evidence="1">
    <location>
        <begin position="377"/>
        <end position="395"/>
    </location>
</feature>
<dbReference type="InterPro" id="IPR036689">
    <property type="entry name" value="ESAT-6-like_sf"/>
</dbReference>
<feature type="compositionally biased region" description="Gly residues" evidence="1">
    <location>
        <begin position="202"/>
        <end position="215"/>
    </location>
</feature>
<dbReference type="RefSeq" id="WP_132337373.1">
    <property type="nucleotide sequence ID" value="NZ_SMJZ01000141.1"/>
</dbReference>
<evidence type="ECO:0000313" key="2">
    <source>
        <dbReference type="EMBL" id="TDC02132.1"/>
    </source>
</evidence>
<keyword evidence="3" id="KW-1185">Reference proteome</keyword>
<organism evidence="2 3">
    <name type="scientific">Nonomuraea longispora</name>
    <dbReference type="NCBI Taxonomy" id="1848320"/>
    <lineage>
        <taxon>Bacteria</taxon>
        <taxon>Bacillati</taxon>
        <taxon>Actinomycetota</taxon>
        <taxon>Actinomycetes</taxon>
        <taxon>Streptosporangiales</taxon>
        <taxon>Streptosporangiaceae</taxon>
        <taxon>Nonomuraea</taxon>
    </lineage>
</organism>
<sequence length="404" mass="41430">MAERSVTVRDSSVRPTEVCIAAKREQILAWLEDTSPVEVHDRGMTYARVAENIRSLADALPEVGTALNGAWRAGSAAKTQEALRKLQASGSRLATAMQDMSDALTLYGRDYLPQAIEEARKDASGDQGDDGPARQALEKLNRRIISLYENKIPGTVSVDLPEVSPAGAPETRRMPLETQTPYRQGDYWNGGGSDSGASNGSGPYGSTGSHGGTGTSGSNAGSDSGSDGGRDGDRDSGRDSGTGDDPAAESPASPGDQTGSTGDRTGQSPAEQNPGDGTTPAVIDNNTTDTPGDTKDPGSTESANAPVQNPPTTHLPVTQQPVGSQPPGTPAVIGGGGSYTQAGAVGAGSARPAIGGMGMGMPFFPMGGAAGGEQSQDQERSTYLTEDRDMWHPGERSTSPVIGA</sequence>
<feature type="compositionally biased region" description="Polar residues" evidence="1">
    <location>
        <begin position="299"/>
        <end position="323"/>
    </location>
</feature>
<feature type="compositionally biased region" description="Basic and acidic residues" evidence="1">
    <location>
        <begin position="228"/>
        <end position="238"/>
    </location>
</feature>
<accession>A0A4R4N704</accession>
<feature type="region of interest" description="Disordered" evidence="1">
    <location>
        <begin position="157"/>
        <end position="404"/>
    </location>
</feature>
<feature type="compositionally biased region" description="Polar residues" evidence="1">
    <location>
        <begin position="255"/>
        <end position="271"/>
    </location>
</feature>
<dbReference type="AlphaFoldDB" id="A0A4R4N704"/>
<protein>
    <recommendedName>
        <fullName evidence="4">WXG100 family type VII secretion target</fullName>
    </recommendedName>
</protein>
<comment type="caution">
    <text evidence="2">The sequence shown here is derived from an EMBL/GenBank/DDBJ whole genome shotgun (WGS) entry which is preliminary data.</text>
</comment>
<evidence type="ECO:0000256" key="1">
    <source>
        <dbReference type="SAM" id="MobiDB-lite"/>
    </source>
</evidence>
<name>A0A4R4N704_9ACTN</name>
<dbReference type="SUPFAM" id="SSF140453">
    <property type="entry name" value="EsxAB dimer-like"/>
    <property type="match status" value="1"/>
</dbReference>
<evidence type="ECO:0008006" key="4">
    <source>
        <dbReference type="Google" id="ProtNLM"/>
    </source>
</evidence>
<reference evidence="2 3" key="1">
    <citation type="submission" date="2019-02" db="EMBL/GenBank/DDBJ databases">
        <title>Draft genome sequences of novel Actinobacteria.</title>
        <authorList>
            <person name="Sahin N."/>
            <person name="Ay H."/>
            <person name="Saygin H."/>
        </authorList>
    </citation>
    <scope>NUCLEOTIDE SEQUENCE [LARGE SCALE GENOMIC DNA]</scope>
    <source>
        <strain evidence="2 3">KC201</strain>
    </source>
</reference>
<dbReference type="Proteomes" id="UP000295157">
    <property type="component" value="Unassembled WGS sequence"/>
</dbReference>
<dbReference type="EMBL" id="SMJZ01000141">
    <property type="protein sequence ID" value="TDC02132.1"/>
    <property type="molecule type" value="Genomic_DNA"/>
</dbReference>
<evidence type="ECO:0000313" key="3">
    <source>
        <dbReference type="Proteomes" id="UP000295157"/>
    </source>
</evidence>